<dbReference type="Gene3D" id="3.40.640.10">
    <property type="entry name" value="Type I PLP-dependent aspartate aminotransferase-like (Major domain)"/>
    <property type="match status" value="1"/>
</dbReference>
<dbReference type="GO" id="GO:0006526">
    <property type="term" value="P:L-arginine biosynthetic process"/>
    <property type="evidence" value="ECO:0007669"/>
    <property type="project" value="UniProtKB-ARBA"/>
</dbReference>
<evidence type="ECO:0000256" key="3">
    <source>
        <dbReference type="ARBA" id="ARBA00022576"/>
    </source>
</evidence>
<keyword evidence="3" id="KW-0032">Aminotransferase</keyword>
<evidence type="ECO:0000313" key="8">
    <source>
        <dbReference type="EMBL" id="CAB4616948.1"/>
    </source>
</evidence>
<dbReference type="InterPro" id="IPR050103">
    <property type="entry name" value="Class-III_PLP-dep_AT"/>
</dbReference>
<gene>
    <name evidence="8" type="ORF">UFOPK1835_01471</name>
</gene>
<evidence type="ECO:0000256" key="1">
    <source>
        <dbReference type="ARBA" id="ARBA00001933"/>
    </source>
</evidence>
<dbReference type="PIRSF" id="PIRSF000521">
    <property type="entry name" value="Transaminase_4ab_Lys_Orn"/>
    <property type="match status" value="1"/>
</dbReference>
<dbReference type="InterPro" id="IPR015424">
    <property type="entry name" value="PyrdxlP-dep_Trfase"/>
</dbReference>
<dbReference type="GO" id="GO:0005739">
    <property type="term" value="C:mitochondrion"/>
    <property type="evidence" value="ECO:0007669"/>
    <property type="project" value="UniProtKB-SubCell"/>
</dbReference>
<keyword evidence="6" id="KW-0663">Pyridoxal phosphate</keyword>
<evidence type="ECO:0000256" key="7">
    <source>
        <dbReference type="ARBA" id="ARBA00029440"/>
    </source>
</evidence>
<dbReference type="EMBL" id="CAEZUP010000069">
    <property type="protein sequence ID" value="CAB4616948.1"/>
    <property type="molecule type" value="Genomic_DNA"/>
</dbReference>
<dbReference type="GO" id="GO:0030170">
    <property type="term" value="F:pyridoxal phosphate binding"/>
    <property type="evidence" value="ECO:0007669"/>
    <property type="project" value="InterPro"/>
</dbReference>
<dbReference type="NCBIfam" id="NF002325">
    <property type="entry name" value="PRK01278.1"/>
    <property type="match status" value="1"/>
</dbReference>
<comment type="pathway">
    <text evidence="7">Amino-acid biosynthesis.</text>
</comment>
<dbReference type="FunFam" id="3.40.640.10:FF:000004">
    <property type="entry name" value="Acetylornithine aminotransferase"/>
    <property type="match status" value="1"/>
</dbReference>
<sequence>MNLSTSHTKAMAAPAGLDHCPFMPTYAAPTVRFVRGDGCRLWDDAGNSYLDFLAGIAVVGLGHANSEIADAISEQARTLVHVSNLYGTEPGADVAITLDRLLGGGGQVFFTNSGAESIECAIKLARKWAKREHGPETFNIVSAFGSFHGRTLAALHATGQPAKWEGFEPLPEGFRHVPWNDLAAMANAVDSSVAAVLLESVQGEGGVNPATAEYFEGVRRLCDERGILFIVDEIQTGLGRTGEWFGFEHFGVEPDVVTMAKGLGNGMPIGACWARREVAAAFSPGDHGTTYGGQPLAASAARATLAIMERENIPQRAEHAGATLRKLLSALDGVVEVRGLGLLLAAQLAPGLDARAVAADALVAGLIVNAVSATSLRFAPPLIVSDAELAEAVDILSAVLRSHLSEELS</sequence>
<dbReference type="GO" id="GO:0008483">
    <property type="term" value="F:transaminase activity"/>
    <property type="evidence" value="ECO:0007669"/>
    <property type="project" value="UniProtKB-KW"/>
</dbReference>
<dbReference type="PROSITE" id="PS00600">
    <property type="entry name" value="AA_TRANSFER_CLASS_3"/>
    <property type="match status" value="1"/>
</dbReference>
<comment type="subcellular location">
    <subcellularLocation>
        <location evidence="2">Mitochondrion</location>
    </subcellularLocation>
</comment>
<dbReference type="AlphaFoldDB" id="A0A6J6I855"/>
<dbReference type="PANTHER" id="PTHR11986">
    <property type="entry name" value="AMINOTRANSFERASE CLASS III"/>
    <property type="match status" value="1"/>
</dbReference>
<dbReference type="InterPro" id="IPR004636">
    <property type="entry name" value="AcOrn/SuccOrn_fam"/>
</dbReference>
<dbReference type="Pfam" id="PF00202">
    <property type="entry name" value="Aminotran_3"/>
    <property type="match status" value="1"/>
</dbReference>
<keyword evidence="4" id="KW-0028">Amino-acid biosynthesis</keyword>
<dbReference type="GO" id="GO:0042802">
    <property type="term" value="F:identical protein binding"/>
    <property type="evidence" value="ECO:0007669"/>
    <property type="project" value="TreeGrafter"/>
</dbReference>
<proteinExistence type="inferred from homology"/>
<dbReference type="InterPro" id="IPR015422">
    <property type="entry name" value="PyrdxlP-dep_Trfase_small"/>
</dbReference>
<evidence type="ECO:0000256" key="6">
    <source>
        <dbReference type="ARBA" id="ARBA00022898"/>
    </source>
</evidence>
<accession>A0A6J6I855</accession>
<dbReference type="PANTHER" id="PTHR11986:SF79">
    <property type="entry name" value="ACETYLORNITHINE AMINOTRANSFERASE, MITOCHONDRIAL"/>
    <property type="match status" value="1"/>
</dbReference>
<keyword evidence="5" id="KW-0808">Transferase</keyword>
<organism evidence="8">
    <name type="scientific">freshwater metagenome</name>
    <dbReference type="NCBI Taxonomy" id="449393"/>
    <lineage>
        <taxon>unclassified sequences</taxon>
        <taxon>metagenomes</taxon>
        <taxon>ecological metagenomes</taxon>
    </lineage>
</organism>
<reference evidence="8" key="1">
    <citation type="submission" date="2020-05" db="EMBL/GenBank/DDBJ databases">
        <authorList>
            <person name="Chiriac C."/>
            <person name="Salcher M."/>
            <person name="Ghai R."/>
            <person name="Kavagutti S V."/>
        </authorList>
    </citation>
    <scope>NUCLEOTIDE SEQUENCE</scope>
</reference>
<dbReference type="InterPro" id="IPR015421">
    <property type="entry name" value="PyrdxlP-dep_Trfase_major"/>
</dbReference>
<dbReference type="InterPro" id="IPR005814">
    <property type="entry name" value="Aminotrans_3"/>
</dbReference>
<comment type="cofactor">
    <cofactor evidence="1">
        <name>pyridoxal 5'-phosphate</name>
        <dbReference type="ChEBI" id="CHEBI:597326"/>
    </cofactor>
</comment>
<dbReference type="Gene3D" id="3.90.1150.10">
    <property type="entry name" value="Aspartate Aminotransferase, domain 1"/>
    <property type="match status" value="1"/>
</dbReference>
<dbReference type="InterPro" id="IPR049704">
    <property type="entry name" value="Aminotrans_3_PPA_site"/>
</dbReference>
<evidence type="ECO:0000256" key="5">
    <source>
        <dbReference type="ARBA" id="ARBA00022679"/>
    </source>
</evidence>
<name>A0A6J6I855_9ZZZZ</name>
<evidence type="ECO:0000256" key="4">
    <source>
        <dbReference type="ARBA" id="ARBA00022605"/>
    </source>
</evidence>
<dbReference type="CDD" id="cd00610">
    <property type="entry name" value="OAT_like"/>
    <property type="match status" value="1"/>
</dbReference>
<dbReference type="NCBIfam" id="TIGR00707">
    <property type="entry name" value="argD"/>
    <property type="match status" value="1"/>
</dbReference>
<dbReference type="SUPFAM" id="SSF53383">
    <property type="entry name" value="PLP-dependent transferases"/>
    <property type="match status" value="1"/>
</dbReference>
<dbReference type="HAMAP" id="MF_01107">
    <property type="entry name" value="ArgD_aminotrans_3"/>
    <property type="match status" value="1"/>
</dbReference>
<evidence type="ECO:0000256" key="2">
    <source>
        <dbReference type="ARBA" id="ARBA00004173"/>
    </source>
</evidence>
<protein>
    <submittedName>
        <fullName evidence="8">Unannotated protein</fullName>
    </submittedName>
</protein>